<dbReference type="GO" id="GO:0005813">
    <property type="term" value="C:centrosome"/>
    <property type="evidence" value="ECO:0007669"/>
    <property type="project" value="UniProtKB-SubCell"/>
</dbReference>
<keyword evidence="5" id="KW-0227">DNA damage</keyword>
<dbReference type="CDD" id="cd17731">
    <property type="entry name" value="BRCT_TopBP1_rpt2_like"/>
    <property type="match status" value="1"/>
</dbReference>
<evidence type="ECO:0000256" key="6">
    <source>
        <dbReference type="ARBA" id="ARBA00023204"/>
    </source>
</evidence>
<dbReference type="SUPFAM" id="SSF52113">
    <property type="entry name" value="BRCT domain"/>
    <property type="match status" value="7"/>
</dbReference>
<evidence type="ECO:0000256" key="2">
    <source>
        <dbReference type="ARBA" id="ARBA00004300"/>
    </source>
</evidence>
<gene>
    <name evidence="11" type="ORF">DC041_0001837</name>
</gene>
<dbReference type="GO" id="GO:0005634">
    <property type="term" value="C:nucleus"/>
    <property type="evidence" value="ECO:0007669"/>
    <property type="project" value="UniProtKB-SubCell"/>
</dbReference>
<dbReference type="SMART" id="SM00292">
    <property type="entry name" value="BRCT"/>
    <property type="match status" value="7"/>
</dbReference>
<comment type="subcellular location">
    <subcellularLocation>
        <location evidence="2">Cytoplasm</location>
        <location evidence="2">Cytoskeleton</location>
        <location evidence="2">Microtubule organizing center</location>
        <location evidence="2">Centrosome</location>
    </subcellularLocation>
    <subcellularLocation>
        <location evidence="1">Nucleus</location>
    </subcellularLocation>
</comment>
<dbReference type="GO" id="GO:0006270">
    <property type="term" value="P:DNA replication initiation"/>
    <property type="evidence" value="ECO:0007669"/>
    <property type="project" value="TreeGrafter"/>
</dbReference>
<dbReference type="GO" id="GO:0006281">
    <property type="term" value="P:DNA repair"/>
    <property type="evidence" value="ECO:0007669"/>
    <property type="project" value="UniProtKB-KW"/>
</dbReference>
<dbReference type="InterPro" id="IPR036420">
    <property type="entry name" value="BRCT_dom_sf"/>
</dbReference>
<evidence type="ECO:0000259" key="10">
    <source>
        <dbReference type="PROSITE" id="PS50172"/>
    </source>
</evidence>
<evidence type="ECO:0000256" key="1">
    <source>
        <dbReference type="ARBA" id="ARBA00004123"/>
    </source>
</evidence>
<comment type="caution">
    <text evidence="11">The sequence shown here is derived from an EMBL/GenBank/DDBJ whole genome shotgun (WGS) entry which is preliminary data.</text>
</comment>
<reference evidence="11 12" key="1">
    <citation type="journal article" date="2019" name="PLoS Pathog.">
        <title>Genome sequence of the bovine parasite Schistosoma bovis Tanzania.</title>
        <authorList>
            <person name="Oey H."/>
            <person name="Zakrzewski M."/>
            <person name="Gobert G."/>
            <person name="Gravermann K."/>
            <person name="Stoye J."/>
            <person name="Jones M."/>
            <person name="Mcmanus D."/>
            <person name="Krause L."/>
        </authorList>
    </citation>
    <scope>NUCLEOTIDE SEQUENCE [LARGE SCALE GENOMIC DNA]</scope>
    <source>
        <strain evidence="11 12">TAN1997</strain>
    </source>
</reference>
<dbReference type="Proteomes" id="UP000290809">
    <property type="component" value="Unassembled WGS sequence"/>
</dbReference>
<dbReference type="FunFam" id="3.40.50.10190:FF:000018">
    <property type="entry name" value="DNA topoisomerase 2-binding protein 1"/>
    <property type="match status" value="1"/>
</dbReference>
<evidence type="ECO:0000256" key="8">
    <source>
        <dbReference type="ARBA" id="ARBA00023242"/>
    </source>
</evidence>
<dbReference type="Gene3D" id="3.40.50.10190">
    <property type="entry name" value="BRCT domain"/>
    <property type="match status" value="10"/>
</dbReference>
<keyword evidence="12" id="KW-1185">Reference proteome</keyword>
<dbReference type="GO" id="GO:0033314">
    <property type="term" value="P:mitotic DNA replication checkpoint signaling"/>
    <property type="evidence" value="ECO:0007669"/>
    <property type="project" value="TreeGrafter"/>
</dbReference>
<dbReference type="CDD" id="cd17728">
    <property type="entry name" value="BRCT_TopBP1_rpt8"/>
    <property type="match status" value="1"/>
</dbReference>
<name>A0A430Q6U0_SCHBO</name>
<dbReference type="InterPro" id="IPR057595">
    <property type="entry name" value="TopB1_SLF1_BRCT"/>
</dbReference>
<evidence type="ECO:0000256" key="4">
    <source>
        <dbReference type="ARBA" id="ARBA00022737"/>
    </source>
</evidence>
<feature type="domain" description="BRCT" evidence="10">
    <location>
        <begin position="332"/>
        <end position="423"/>
    </location>
</feature>
<keyword evidence="3" id="KW-0963">Cytoplasm</keyword>
<dbReference type="STRING" id="6184.A0A430Q6U0"/>
<feature type="domain" description="BRCT" evidence="10">
    <location>
        <begin position="507"/>
        <end position="579"/>
    </location>
</feature>
<dbReference type="InterPro" id="IPR059215">
    <property type="entry name" value="BRCT2_TopBP1-like"/>
</dbReference>
<dbReference type="InterPro" id="IPR001357">
    <property type="entry name" value="BRCT_dom"/>
</dbReference>
<dbReference type="Pfam" id="PF00533">
    <property type="entry name" value="BRCT"/>
    <property type="match status" value="3"/>
</dbReference>
<dbReference type="GO" id="GO:0016853">
    <property type="term" value="F:isomerase activity"/>
    <property type="evidence" value="ECO:0007669"/>
    <property type="project" value="UniProtKB-KW"/>
</dbReference>
<dbReference type="GO" id="GO:0007095">
    <property type="term" value="P:mitotic G2 DNA damage checkpoint signaling"/>
    <property type="evidence" value="ECO:0007669"/>
    <property type="project" value="TreeGrafter"/>
</dbReference>
<evidence type="ECO:0000256" key="5">
    <source>
        <dbReference type="ARBA" id="ARBA00022763"/>
    </source>
</evidence>
<feature type="region of interest" description="Disordered" evidence="9">
    <location>
        <begin position="1217"/>
        <end position="1242"/>
    </location>
</feature>
<keyword evidence="6" id="KW-0234">DNA repair</keyword>
<proteinExistence type="predicted"/>
<dbReference type="Pfam" id="PF23294">
    <property type="entry name" value="BRCT_TopB1_SLF1"/>
    <property type="match status" value="1"/>
</dbReference>
<keyword evidence="11" id="KW-0413">Isomerase</keyword>
<protein>
    <submittedName>
        <fullName evidence="11">Topoisomerase (DNA) II binding protein 1</fullName>
    </submittedName>
</protein>
<feature type="compositionally biased region" description="Basic and acidic residues" evidence="9">
    <location>
        <begin position="1155"/>
        <end position="1173"/>
    </location>
</feature>
<feature type="domain" description="BRCT" evidence="10">
    <location>
        <begin position="91"/>
        <end position="183"/>
    </location>
</feature>
<dbReference type="PANTHER" id="PTHR13561:SF20">
    <property type="entry name" value="DNA TOPOISOMERASE 2-BINDING PROTEIN 1"/>
    <property type="match status" value="1"/>
</dbReference>
<feature type="region of interest" description="Disordered" evidence="9">
    <location>
        <begin position="1114"/>
        <end position="1173"/>
    </location>
</feature>
<feature type="compositionally biased region" description="Polar residues" evidence="9">
    <location>
        <begin position="1140"/>
        <end position="1154"/>
    </location>
</feature>
<evidence type="ECO:0000313" key="12">
    <source>
        <dbReference type="Proteomes" id="UP000290809"/>
    </source>
</evidence>
<feature type="domain" description="BRCT" evidence="10">
    <location>
        <begin position="597"/>
        <end position="694"/>
    </location>
</feature>
<accession>A0A430Q6U0</accession>
<dbReference type="PROSITE" id="PS50172">
    <property type="entry name" value="BRCT"/>
    <property type="match status" value="7"/>
</dbReference>
<dbReference type="CDD" id="cd00027">
    <property type="entry name" value="BRCT"/>
    <property type="match status" value="1"/>
</dbReference>
<dbReference type="PANTHER" id="PTHR13561">
    <property type="entry name" value="DNA REPLICATION REGULATOR DPB11-RELATED"/>
    <property type="match status" value="1"/>
</dbReference>
<evidence type="ECO:0000313" key="11">
    <source>
        <dbReference type="EMBL" id="RTG83418.1"/>
    </source>
</evidence>
<feature type="domain" description="BRCT" evidence="10">
    <location>
        <begin position="821"/>
        <end position="936"/>
    </location>
</feature>
<evidence type="ECO:0000256" key="9">
    <source>
        <dbReference type="SAM" id="MobiDB-lite"/>
    </source>
</evidence>
<evidence type="ECO:0000256" key="3">
    <source>
        <dbReference type="ARBA" id="ARBA00022490"/>
    </source>
</evidence>
<feature type="domain" description="BRCT" evidence="10">
    <location>
        <begin position="1244"/>
        <end position="1328"/>
    </location>
</feature>
<sequence length="1467" mass="163235">MDEIIFVNEPPSSLLNAAFNAVSEYENICPKRLSSSEVIKLYPLKPSRDVCFVLARFDGECYDHLRSLGVSIYGPQVILHYVRENKPLPNLPYPLFSTALLNATATVTSVTGAQRKQIFDSIQMLHGSVSRDLTDNVNVIVTAKVGSKKYLVGASRNLHILLPDWITEAWRLSEIQDPLDMMLGIYTEKYRVPIFSQLVICVSGLSVEERKEVSDLVSKHGGKYSGVMKIGETTHLVTRQASGTKYVHAKKWKIQIISIKWLIDSVDKGYALDEEDYRVDQVKTKSSTPTPNTQQNEISFDNISAISYVGAASKVDETRSVCFRESAQVVQSGSSILSGCSIRFSDCKKDEVHLYSSIVRELGGKLCTELFDQVTEMLTHVVVGSTPSSNGMSREKGVKYVKGAWLLACRDSKVRIPEDEYLIPEINENLQRLEDEVDVTSTNIDAADFQLINQYFTGGLADDEFQDEAIETKEAIQDFAKTTIRPEIADEVKHPEVSEISYPGGCFSNLIFFFHKELSDADVVKYTDIIKTAGGCISDNERNVNFLVAPFFVISLPPISSCEFVTIGWISYCIHEKSLCLQEIRKEYAFKPVLHKPGPPPLSGCVISLSGFVGNDRSLLTSYAQALGAVVQECFLRKSVASRNLAASTHLIAAKPDGRKWPAAQQWGLPAVNRLWLYKCAETWSLVNECEFPVYDTSKDSKISNNEDLTVSPKEVKISECGMLKNISSCRKSASSKTTENSEYNLALSNLAETMQTPDWLQDFREGRLSKLNSSLHSSSYSYKPSPTFSVQVSRCLKNAVQETSALPKRKLELSDPGEEEDSLCLRGVVICVAKHLSSRQVELNEIVKKLGGDFKWTYNPEVCTHMISETSLDDALPPSTPSSSVPVTPSTCPERQIVYADVAAAKQDGKYLVNPKWLTSCMVACYRLPESDFPPKCVDGKTSVSTSPVEPQPKVARVCTHMISETSLDDALPPSTPSSSVPVTPSTCPERQIVYADVAAAKQDGKYLVNPKWLTSCMVACYRLPESDFPPKCVDGKTSVSTSPVEPQPKVARVASLNLFGDVNRRLEMMITGNKTNCFRNGFKNNFKENMDPTTETDGNHQQFLNEEGQNLVNGEFIDPPFPSVPTGQRRLRRNPRRSNYSTNNHSDTTITSHESKVDSDNGNDRSNVRWKYEDDTLHQATTTTSTDLVISKANCEKNQSENKIEQTLLRENITQKSDNQSSFKSPIQKQQPQPDCLSPKPNYVISFTGLSLDERDHYAEIVERLGGEVDNLTTLSERTTHLIVYAPTRSEKCLICLASGKWMLHKSYLDACSRESCWVDEAAYEWGGPGTEPLLMQLSPFPCPPGGPNILHQQKTAQIRDLARSARRWRLSGGKAFHNWKVIFGPGCDKESSFRRIIEAGGGKVLSSNPPYPPPHEVTHAFFKTGSNSTSALSNLPRNYSWLRIDYLCSYLSSGQEISKSEFAL</sequence>
<organism evidence="11 12">
    <name type="scientific">Schistosoma bovis</name>
    <name type="common">Blood fluke</name>
    <dbReference type="NCBI Taxonomy" id="6184"/>
    <lineage>
        <taxon>Eukaryota</taxon>
        <taxon>Metazoa</taxon>
        <taxon>Spiralia</taxon>
        <taxon>Lophotrochozoa</taxon>
        <taxon>Platyhelminthes</taxon>
        <taxon>Trematoda</taxon>
        <taxon>Digenea</taxon>
        <taxon>Strigeidida</taxon>
        <taxon>Schistosomatoidea</taxon>
        <taxon>Schistosomatidae</taxon>
        <taxon>Schistosoma</taxon>
    </lineage>
</organism>
<keyword evidence="4" id="KW-0677">Repeat</keyword>
<dbReference type="InterPro" id="IPR049936">
    <property type="entry name" value="TopBP1_BRCT_8"/>
</dbReference>
<keyword evidence="7" id="KW-0206">Cytoskeleton</keyword>
<dbReference type="CDD" id="cd17738">
    <property type="entry name" value="BRCT_TopBP1_rpt7"/>
    <property type="match status" value="1"/>
</dbReference>
<keyword evidence="8" id="KW-0539">Nucleus</keyword>
<evidence type="ECO:0000256" key="7">
    <source>
        <dbReference type="ARBA" id="ARBA00023212"/>
    </source>
</evidence>
<dbReference type="Pfam" id="PF12738">
    <property type="entry name" value="PTCB-BRCT"/>
    <property type="match status" value="2"/>
</dbReference>
<dbReference type="FunFam" id="3.40.50.10190:FF:000010">
    <property type="entry name" value="DNA topoisomerase II binding protein 1"/>
    <property type="match status" value="1"/>
</dbReference>
<feature type="domain" description="BRCT" evidence="10">
    <location>
        <begin position="190"/>
        <end position="279"/>
    </location>
</feature>
<feature type="compositionally biased region" description="Polar residues" evidence="9">
    <location>
        <begin position="1217"/>
        <end position="1235"/>
    </location>
</feature>
<dbReference type="EMBL" id="QMKO01002466">
    <property type="protein sequence ID" value="RTG83418.1"/>
    <property type="molecule type" value="Genomic_DNA"/>
</dbReference>